<evidence type="ECO:0000259" key="4">
    <source>
        <dbReference type="PROSITE" id="PS50072"/>
    </source>
</evidence>
<comment type="function">
    <text evidence="3">PPIases accelerate the folding of proteins. It catalyzes the cis-trans isomerization of proline imidic peptide bonds in oligopeptides.</text>
</comment>
<dbReference type="EC" id="5.2.1.8" evidence="3"/>
<dbReference type="Pfam" id="PF00160">
    <property type="entry name" value="Pro_isomerase"/>
    <property type="match status" value="1"/>
</dbReference>
<dbReference type="GO" id="GO:0016018">
    <property type="term" value="F:cyclosporin A binding"/>
    <property type="evidence" value="ECO:0007669"/>
    <property type="project" value="TreeGrafter"/>
</dbReference>
<dbReference type="InterPro" id="IPR007052">
    <property type="entry name" value="CS_dom"/>
</dbReference>
<keyword evidence="7" id="KW-1185">Reference proteome</keyword>
<comment type="similarity">
    <text evidence="3">Belongs to the cyclophilin-type PPIase family.</text>
</comment>
<dbReference type="SUPFAM" id="SSF49764">
    <property type="entry name" value="HSP20-like chaperones"/>
    <property type="match status" value="1"/>
</dbReference>
<protein>
    <recommendedName>
        <fullName evidence="3">Peptidyl-prolyl cis-trans isomerase</fullName>
        <shortName evidence="3">PPIase</shortName>
        <ecNumber evidence="3">5.2.1.8</ecNumber>
    </recommendedName>
</protein>
<dbReference type="Proteomes" id="UP000041254">
    <property type="component" value="Unassembled WGS sequence"/>
</dbReference>
<dbReference type="GO" id="GO:0003755">
    <property type="term" value="F:peptidyl-prolyl cis-trans isomerase activity"/>
    <property type="evidence" value="ECO:0007669"/>
    <property type="project" value="UniProtKB-UniRule"/>
</dbReference>
<evidence type="ECO:0000259" key="5">
    <source>
        <dbReference type="PROSITE" id="PS51203"/>
    </source>
</evidence>
<dbReference type="OMA" id="SECSGHR"/>
<dbReference type="InterPro" id="IPR008978">
    <property type="entry name" value="HSP20-like_chaperone"/>
</dbReference>
<feature type="domain" description="CS" evidence="5">
    <location>
        <begin position="3"/>
        <end position="99"/>
    </location>
</feature>
<dbReference type="InterPro" id="IPR002130">
    <property type="entry name" value="Cyclophilin-type_PPIase_dom"/>
</dbReference>
<dbReference type="OrthoDB" id="193499at2759"/>
<evidence type="ECO:0000313" key="7">
    <source>
        <dbReference type="Proteomes" id="UP000041254"/>
    </source>
</evidence>
<dbReference type="AlphaFoldDB" id="A0A0G4EYB8"/>
<dbReference type="VEuPathDB" id="CryptoDB:Vbra_194"/>
<dbReference type="InterPro" id="IPR029000">
    <property type="entry name" value="Cyclophilin-like_dom_sf"/>
</dbReference>
<feature type="domain" description="PPIase cyclophilin-type" evidence="4">
    <location>
        <begin position="115"/>
        <end position="278"/>
    </location>
</feature>
<dbReference type="Gene3D" id="2.40.100.10">
    <property type="entry name" value="Cyclophilin-like"/>
    <property type="match status" value="1"/>
</dbReference>
<accession>A0A0G4EYB8</accession>
<evidence type="ECO:0000256" key="1">
    <source>
        <dbReference type="ARBA" id="ARBA00023110"/>
    </source>
</evidence>
<organism evidence="6 7">
    <name type="scientific">Vitrella brassicaformis (strain CCMP3155)</name>
    <dbReference type="NCBI Taxonomy" id="1169540"/>
    <lineage>
        <taxon>Eukaryota</taxon>
        <taxon>Sar</taxon>
        <taxon>Alveolata</taxon>
        <taxon>Colpodellida</taxon>
        <taxon>Vitrellaceae</taxon>
        <taxon>Vitrella</taxon>
    </lineage>
</organism>
<keyword evidence="1 3" id="KW-0697">Rotamase</keyword>
<evidence type="ECO:0000256" key="3">
    <source>
        <dbReference type="RuleBase" id="RU363019"/>
    </source>
</evidence>
<dbReference type="PhylomeDB" id="A0A0G4EYB8"/>
<comment type="catalytic activity">
    <reaction evidence="3">
        <text>[protein]-peptidylproline (omega=180) = [protein]-peptidylproline (omega=0)</text>
        <dbReference type="Rhea" id="RHEA:16237"/>
        <dbReference type="Rhea" id="RHEA-COMP:10747"/>
        <dbReference type="Rhea" id="RHEA-COMP:10748"/>
        <dbReference type="ChEBI" id="CHEBI:83833"/>
        <dbReference type="ChEBI" id="CHEBI:83834"/>
        <dbReference type="EC" id="5.2.1.8"/>
    </reaction>
</comment>
<keyword evidence="2 3" id="KW-0413">Isomerase</keyword>
<dbReference type="PROSITE" id="PS00170">
    <property type="entry name" value="CSA_PPIASE_1"/>
    <property type="match status" value="1"/>
</dbReference>
<dbReference type="PROSITE" id="PS50072">
    <property type="entry name" value="CSA_PPIASE_2"/>
    <property type="match status" value="1"/>
</dbReference>
<dbReference type="PRINTS" id="PR00153">
    <property type="entry name" value="CSAPPISMRASE"/>
</dbReference>
<evidence type="ECO:0000313" key="6">
    <source>
        <dbReference type="EMBL" id="CEM04346.1"/>
    </source>
</evidence>
<dbReference type="PANTHER" id="PTHR11071:SF561">
    <property type="entry name" value="PEPTIDYL-PROLYL CIS-TRANS ISOMERASE D-RELATED"/>
    <property type="match status" value="1"/>
</dbReference>
<evidence type="ECO:0000256" key="2">
    <source>
        <dbReference type="ARBA" id="ARBA00023235"/>
    </source>
</evidence>
<dbReference type="SUPFAM" id="SSF50891">
    <property type="entry name" value="Cyclophilin-like"/>
    <property type="match status" value="1"/>
</dbReference>
<dbReference type="FunFam" id="2.40.100.10:FF:000023">
    <property type="entry name" value="Peptidyl-prolyl cis-trans isomerase"/>
    <property type="match status" value="1"/>
</dbReference>
<dbReference type="Gene3D" id="2.60.40.790">
    <property type="match status" value="1"/>
</dbReference>
<gene>
    <name evidence="6" type="ORF">Vbra_194</name>
</gene>
<dbReference type="Pfam" id="PF04969">
    <property type="entry name" value="CS"/>
    <property type="match status" value="1"/>
</dbReference>
<proteinExistence type="inferred from homology"/>
<dbReference type="PROSITE" id="PS51203">
    <property type="entry name" value="CS"/>
    <property type="match status" value="1"/>
</dbReference>
<sequence>MPSDRSRYTFDDLGTDGEIHAIIPIADHIKAKDMAIDIHSSRLKVAIKSENTPIMDDSLWAKVNADDSYWEIDTVEGKGRVVRVVLKKVQAYTNWEYLLKCDEVPPDTTVTHKVYFDISLDDEPAGRVLMGLYGNQCPKTVENFRALCVGDRTSEDGTPLKYKGSFFHRIIPGFMCQGGDFTKNDGTGGLSIYGEKFADEDFGIKHTHGGQLSMANAGPNTNGSQFFITVTECPHLDKKHVVFGHVIDGFDTVVKQMEACGASDGSTSKKVVIADCGELTE</sequence>
<dbReference type="EMBL" id="CDMY01000350">
    <property type="protein sequence ID" value="CEM04346.1"/>
    <property type="molecule type" value="Genomic_DNA"/>
</dbReference>
<reference evidence="6 7" key="1">
    <citation type="submission" date="2014-11" db="EMBL/GenBank/DDBJ databases">
        <authorList>
            <person name="Zhu J."/>
            <person name="Qi W."/>
            <person name="Song R."/>
        </authorList>
    </citation>
    <scope>NUCLEOTIDE SEQUENCE [LARGE SCALE GENOMIC DNA]</scope>
</reference>
<dbReference type="STRING" id="1169540.A0A0G4EYB8"/>
<dbReference type="GO" id="GO:0005737">
    <property type="term" value="C:cytoplasm"/>
    <property type="evidence" value="ECO:0007669"/>
    <property type="project" value="TreeGrafter"/>
</dbReference>
<name>A0A0G4EYB8_VITBC</name>
<dbReference type="PANTHER" id="PTHR11071">
    <property type="entry name" value="PEPTIDYL-PROLYL CIS-TRANS ISOMERASE"/>
    <property type="match status" value="1"/>
</dbReference>
<dbReference type="InterPro" id="IPR020892">
    <property type="entry name" value="Cyclophilin-type_PPIase_CS"/>
</dbReference>
<dbReference type="InParanoid" id="A0A0G4EYB8"/>
<dbReference type="GO" id="GO:0006457">
    <property type="term" value="P:protein folding"/>
    <property type="evidence" value="ECO:0007669"/>
    <property type="project" value="InterPro"/>
</dbReference>